<keyword evidence="1" id="KW-0472">Membrane</keyword>
<evidence type="ECO:0000313" key="3">
    <source>
        <dbReference type="Proteomes" id="UP001253637"/>
    </source>
</evidence>
<dbReference type="EMBL" id="LC625835">
    <property type="protein sequence ID" value="BCU03892.1"/>
    <property type="molecule type" value="Genomic_DNA"/>
</dbReference>
<keyword evidence="1" id="KW-0812">Transmembrane</keyword>
<protein>
    <submittedName>
        <fullName evidence="2">Uncharacterized protein</fullName>
    </submittedName>
</protein>
<organism evidence="2 3">
    <name type="scientific">Pandoravirus japonicus</name>
    <dbReference type="NCBI Taxonomy" id="2823154"/>
    <lineage>
        <taxon>Viruses</taxon>
        <taxon>Pandoravirus</taxon>
    </lineage>
</organism>
<evidence type="ECO:0000313" key="2">
    <source>
        <dbReference type="EMBL" id="BCU03892.1"/>
    </source>
</evidence>
<evidence type="ECO:0000256" key="1">
    <source>
        <dbReference type="SAM" id="Phobius"/>
    </source>
</evidence>
<keyword evidence="1" id="KW-1133">Transmembrane helix</keyword>
<name>A0A811BSP3_9VIRU</name>
<proteinExistence type="predicted"/>
<reference evidence="2" key="1">
    <citation type="submission" date="2021-04" db="EMBL/GenBank/DDBJ databases">
        <title>Draft Genome Sequence of Pandoravirus japonicus, Isolated from the Sabaishi River of Niigata, Japan.</title>
        <authorList>
            <person name="Hosokawa N."/>
            <person name="Takahashi H."/>
            <person name="Aoki K."/>
            <person name="Takemura M."/>
        </authorList>
    </citation>
    <scope>NUCLEOTIDE SEQUENCE</scope>
</reference>
<accession>A0A811BSP3</accession>
<feature type="transmembrane region" description="Helical" evidence="1">
    <location>
        <begin position="37"/>
        <end position="59"/>
    </location>
</feature>
<sequence>MWKKKRNRADAGHGDSTEATDIKPFFFPRAPMRRRGIGTISSFSLWSFACIFFKFAAAIGKSQYRQRLLLRNTTR</sequence>
<dbReference type="Proteomes" id="UP001253637">
    <property type="component" value="Segment"/>
</dbReference>